<dbReference type="Gene3D" id="1.20.1260.100">
    <property type="entry name" value="TspO/MBR protein"/>
    <property type="match status" value="1"/>
</dbReference>
<feature type="transmembrane region" description="Helical" evidence="6">
    <location>
        <begin position="47"/>
        <end position="67"/>
    </location>
</feature>
<evidence type="ECO:0000256" key="4">
    <source>
        <dbReference type="ARBA" id="ARBA00022989"/>
    </source>
</evidence>
<dbReference type="PANTHER" id="PTHR10057">
    <property type="entry name" value="PERIPHERAL-TYPE BENZODIAZEPINE RECEPTOR"/>
    <property type="match status" value="1"/>
</dbReference>
<gene>
    <name evidence="7" type="ORF">IAA63_05275</name>
</gene>
<evidence type="ECO:0000313" key="7">
    <source>
        <dbReference type="EMBL" id="HIV12536.1"/>
    </source>
</evidence>
<dbReference type="InterPro" id="IPR038330">
    <property type="entry name" value="TspO/MBR-related_sf"/>
</dbReference>
<evidence type="ECO:0000256" key="5">
    <source>
        <dbReference type="ARBA" id="ARBA00023136"/>
    </source>
</evidence>
<dbReference type="Pfam" id="PF03073">
    <property type="entry name" value="TspO_MBR"/>
    <property type="match status" value="1"/>
</dbReference>
<feature type="transmembrane region" description="Helical" evidence="6">
    <location>
        <begin position="131"/>
        <end position="154"/>
    </location>
</feature>
<proteinExistence type="inferred from homology"/>
<dbReference type="CDD" id="cd15904">
    <property type="entry name" value="TSPO_MBR"/>
    <property type="match status" value="1"/>
</dbReference>
<evidence type="ECO:0000313" key="8">
    <source>
        <dbReference type="Proteomes" id="UP000886723"/>
    </source>
</evidence>
<dbReference type="GO" id="GO:0033013">
    <property type="term" value="P:tetrapyrrole metabolic process"/>
    <property type="evidence" value="ECO:0007669"/>
    <property type="project" value="UniProtKB-ARBA"/>
</dbReference>
<evidence type="ECO:0000256" key="3">
    <source>
        <dbReference type="ARBA" id="ARBA00022692"/>
    </source>
</evidence>
<evidence type="ECO:0000256" key="1">
    <source>
        <dbReference type="ARBA" id="ARBA00004141"/>
    </source>
</evidence>
<feature type="transmembrane region" description="Helical" evidence="6">
    <location>
        <begin position="105"/>
        <end position="124"/>
    </location>
</feature>
<dbReference type="PIRSF" id="PIRSF005859">
    <property type="entry name" value="PBR"/>
    <property type="match status" value="1"/>
</dbReference>
<dbReference type="Proteomes" id="UP000886723">
    <property type="component" value="Unassembled WGS sequence"/>
</dbReference>
<dbReference type="FunFam" id="1.20.1260.100:FF:000001">
    <property type="entry name" value="translocator protein 2"/>
    <property type="match status" value="1"/>
</dbReference>
<comment type="subcellular location">
    <subcellularLocation>
        <location evidence="1">Membrane</location>
        <topology evidence="1">Multi-pass membrane protein</topology>
    </subcellularLocation>
</comment>
<dbReference type="AlphaFoldDB" id="A0A9D1T5U6"/>
<keyword evidence="4 6" id="KW-1133">Transmembrane helix</keyword>
<keyword evidence="5 6" id="KW-0472">Membrane</keyword>
<dbReference type="InterPro" id="IPR004307">
    <property type="entry name" value="TspO_MBR"/>
</dbReference>
<accession>A0A9D1T5U6</accession>
<dbReference type="EMBL" id="DVON01000113">
    <property type="protein sequence ID" value="HIV12536.1"/>
    <property type="molecule type" value="Genomic_DNA"/>
</dbReference>
<dbReference type="GO" id="GO:0016020">
    <property type="term" value="C:membrane"/>
    <property type="evidence" value="ECO:0007669"/>
    <property type="project" value="UniProtKB-SubCell"/>
</dbReference>
<protein>
    <submittedName>
        <fullName evidence="7">Tryptophan-rich sensory protein</fullName>
    </submittedName>
</protein>
<comment type="caution">
    <text evidence="7">The sequence shown here is derived from an EMBL/GenBank/DDBJ whole genome shotgun (WGS) entry which is preliminary data.</text>
</comment>
<evidence type="ECO:0000256" key="6">
    <source>
        <dbReference type="SAM" id="Phobius"/>
    </source>
</evidence>
<organism evidence="7 8">
    <name type="scientific">Candidatus Pullilachnospira stercoravium</name>
    <dbReference type="NCBI Taxonomy" id="2840913"/>
    <lineage>
        <taxon>Bacteria</taxon>
        <taxon>Bacillati</taxon>
        <taxon>Bacillota</taxon>
        <taxon>Clostridia</taxon>
        <taxon>Lachnospirales</taxon>
        <taxon>Lachnospiraceae</taxon>
        <taxon>Lachnospiraceae incertae sedis</taxon>
        <taxon>Candidatus Pullilachnospira</taxon>
    </lineage>
</organism>
<reference evidence="7" key="2">
    <citation type="journal article" date="2021" name="PeerJ">
        <title>Extensive microbial diversity within the chicken gut microbiome revealed by metagenomics and culture.</title>
        <authorList>
            <person name="Gilroy R."/>
            <person name="Ravi A."/>
            <person name="Getino M."/>
            <person name="Pursley I."/>
            <person name="Horton D.L."/>
            <person name="Alikhan N.F."/>
            <person name="Baker D."/>
            <person name="Gharbi K."/>
            <person name="Hall N."/>
            <person name="Watson M."/>
            <person name="Adriaenssens E.M."/>
            <person name="Foster-Nyarko E."/>
            <person name="Jarju S."/>
            <person name="Secka A."/>
            <person name="Antonio M."/>
            <person name="Oren A."/>
            <person name="Chaudhuri R.R."/>
            <person name="La Ragione R."/>
            <person name="Hildebrand F."/>
            <person name="Pallen M.J."/>
        </authorList>
    </citation>
    <scope>NUCLEOTIDE SEQUENCE</scope>
    <source>
        <strain evidence="7">ChiBcec2-4451</strain>
    </source>
</reference>
<sequence>MKNRNWKPLLLIAGATLLAGAFSTFLSGDSMESYRLLRKPLLAPRAIVFPIVWTLLYLLMSISAWLIYETRQRGKHNALKFYVGQLAVNLLWPLLFFGMKLYLFSFFWLLFLLLLVILMIFRFYQLSAAAALLQIPYVLWLIFAGYLNFSFYLLNR</sequence>
<dbReference type="PANTHER" id="PTHR10057:SF0">
    <property type="entry name" value="TRANSLOCATOR PROTEIN"/>
    <property type="match status" value="1"/>
</dbReference>
<keyword evidence="3 6" id="KW-0812">Transmembrane</keyword>
<name>A0A9D1T5U6_9FIRM</name>
<feature type="transmembrane region" description="Helical" evidence="6">
    <location>
        <begin position="79"/>
        <end position="99"/>
    </location>
</feature>
<evidence type="ECO:0000256" key="2">
    <source>
        <dbReference type="ARBA" id="ARBA00007524"/>
    </source>
</evidence>
<reference evidence="7" key="1">
    <citation type="submission" date="2020-10" db="EMBL/GenBank/DDBJ databases">
        <authorList>
            <person name="Gilroy R."/>
        </authorList>
    </citation>
    <scope>NUCLEOTIDE SEQUENCE</scope>
    <source>
        <strain evidence="7">ChiBcec2-4451</strain>
    </source>
</reference>
<comment type="similarity">
    <text evidence="2">Belongs to the TspO/BZRP family.</text>
</comment>